<dbReference type="EMBL" id="MU155168">
    <property type="protein sequence ID" value="KAF9482215.1"/>
    <property type="molecule type" value="Genomic_DNA"/>
</dbReference>
<comment type="caution">
    <text evidence="2">The sequence shown here is derived from an EMBL/GenBank/DDBJ whole genome shotgun (WGS) entry which is preliminary data.</text>
</comment>
<protein>
    <recommendedName>
        <fullName evidence="4">Gti1/Pac2 family-domain-containing protein</fullName>
    </recommendedName>
</protein>
<dbReference type="GO" id="GO:0003677">
    <property type="term" value="F:DNA binding"/>
    <property type="evidence" value="ECO:0007669"/>
    <property type="project" value="TreeGrafter"/>
</dbReference>
<feature type="region of interest" description="Disordered" evidence="1">
    <location>
        <begin position="176"/>
        <end position="204"/>
    </location>
</feature>
<gene>
    <name evidence="2" type="ORF">BDN70DRAFT_450260</name>
</gene>
<name>A0A9P6D3K9_9AGAR</name>
<sequence>MQQPTCVGLRVRTTADAHVIFHAVHEGLLRMITRRLDTEERRAISSGSVYVWEERGANAEAAGMGIERWTDSIQWGPSRVRDEFLFYAEKRETQPDMDLTTSDSSDTATQRRRGYFRQRLTKQTYSVFVETPRGRRKWHMIAYFVPDTIHLLQTIDDHPLLASLYIPPGMYASARITRRPHFPPPPTRSSSSPSNVLPTDPFYPSRAPPSGAAKLAPLAYLNTLPPPPRHVLDEMALMSFSATITPTRTDFRHHRSHM</sequence>
<dbReference type="PANTHER" id="PTHR28027">
    <property type="entry name" value="TRANSCRIPTIONAL REGULATOR MIT1"/>
    <property type="match status" value="1"/>
</dbReference>
<keyword evidence="3" id="KW-1185">Reference proteome</keyword>
<reference evidence="2" key="1">
    <citation type="submission" date="2020-11" db="EMBL/GenBank/DDBJ databases">
        <authorList>
            <consortium name="DOE Joint Genome Institute"/>
            <person name="Ahrendt S."/>
            <person name="Riley R."/>
            <person name="Andreopoulos W."/>
            <person name="Labutti K."/>
            <person name="Pangilinan J."/>
            <person name="Ruiz-Duenas F.J."/>
            <person name="Barrasa J.M."/>
            <person name="Sanchez-Garcia M."/>
            <person name="Camarero S."/>
            <person name="Miyauchi S."/>
            <person name="Serrano A."/>
            <person name="Linde D."/>
            <person name="Babiker R."/>
            <person name="Drula E."/>
            <person name="Ayuso-Fernandez I."/>
            <person name="Pacheco R."/>
            <person name="Padilla G."/>
            <person name="Ferreira P."/>
            <person name="Barriuso J."/>
            <person name="Kellner H."/>
            <person name="Castanera R."/>
            <person name="Alfaro M."/>
            <person name="Ramirez L."/>
            <person name="Pisabarro A.G."/>
            <person name="Kuo A."/>
            <person name="Tritt A."/>
            <person name="Lipzen A."/>
            <person name="He G."/>
            <person name="Yan M."/>
            <person name="Ng V."/>
            <person name="Cullen D."/>
            <person name="Martin F."/>
            <person name="Rosso M.-N."/>
            <person name="Henrissat B."/>
            <person name="Hibbett D."/>
            <person name="Martinez A.T."/>
            <person name="Grigoriev I.V."/>
        </authorList>
    </citation>
    <scope>NUCLEOTIDE SEQUENCE</scope>
    <source>
        <strain evidence="2">CIRM-BRFM 674</strain>
    </source>
</reference>
<organism evidence="2 3">
    <name type="scientific">Pholiota conissans</name>
    <dbReference type="NCBI Taxonomy" id="109636"/>
    <lineage>
        <taxon>Eukaryota</taxon>
        <taxon>Fungi</taxon>
        <taxon>Dikarya</taxon>
        <taxon>Basidiomycota</taxon>
        <taxon>Agaricomycotina</taxon>
        <taxon>Agaricomycetes</taxon>
        <taxon>Agaricomycetidae</taxon>
        <taxon>Agaricales</taxon>
        <taxon>Agaricineae</taxon>
        <taxon>Strophariaceae</taxon>
        <taxon>Pholiota</taxon>
    </lineage>
</organism>
<dbReference type="PANTHER" id="PTHR28027:SF1">
    <property type="entry name" value="CAMP INDEPENDENT REGULATORY PROTEIN (AFU_ORTHOLOGUE AFUA_3G09640)"/>
    <property type="match status" value="1"/>
</dbReference>
<accession>A0A9P6D3K9</accession>
<proteinExistence type="predicted"/>
<dbReference type="InterPro" id="IPR018608">
    <property type="entry name" value="Gti1/Pac2"/>
</dbReference>
<dbReference type="Pfam" id="PF09729">
    <property type="entry name" value="Gti1_Pac2"/>
    <property type="match status" value="1"/>
</dbReference>
<evidence type="ECO:0000313" key="3">
    <source>
        <dbReference type="Proteomes" id="UP000807469"/>
    </source>
</evidence>
<dbReference type="OrthoDB" id="5572844at2759"/>
<evidence type="ECO:0000256" key="1">
    <source>
        <dbReference type="SAM" id="MobiDB-lite"/>
    </source>
</evidence>
<evidence type="ECO:0008006" key="4">
    <source>
        <dbReference type="Google" id="ProtNLM"/>
    </source>
</evidence>
<dbReference type="AlphaFoldDB" id="A0A9P6D3K9"/>
<dbReference type="Proteomes" id="UP000807469">
    <property type="component" value="Unassembled WGS sequence"/>
</dbReference>
<evidence type="ECO:0000313" key="2">
    <source>
        <dbReference type="EMBL" id="KAF9482215.1"/>
    </source>
</evidence>